<evidence type="ECO:0000313" key="6">
    <source>
        <dbReference type="Proteomes" id="UP000639396"/>
    </source>
</evidence>
<evidence type="ECO:0000256" key="3">
    <source>
        <dbReference type="ARBA" id="ARBA00023163"/>
    </source>
</evidence>
<evidence type="ECO:0000256" key="2">
    <source>
        <dbReference type="ARBA" id="ARBA00023125"/>
    </source>
</evidence>
<keyword evidence="1" id="KW-0805">Transcription regulation</keyword>
<dbReference type="Gene3D" id="1.10.10.60">
    <property type="entry name" value="Homeodomain-like"/>
    <property type="match status" value="1"/>
</dbReference>
<dbReference type="GO" id="GO:0043565">
    <property type="term" value="F:sequence-specific DNA binding"/>
    <property type="evidence" value="ECO:0007669"/>
    <property type="project" value="InterPro"/>
</dbReference>
<organism evidence="5 6">
    <name type="scientific">Paenibacillus oceani</name>
    <dbReference type="NCBI Taxonomy" id="2772510"/>
    <lineage>
        <taxon>Bacteria</taxon>
        <taxon>Bacillati</taxon>
        <taxon>Bacillota</taxon>
        <taxon>Bacilli</taxon>
        <taxon>Bacillales</taxon>
        <taxon>Paenibacillaceae</taxon>
        <taxon>Paenibacillus</taxon>
    </lineage>
</organism>
<feature type="domain" description="HTH araC/xylS-type" evidence="4">
    <location>
        <begin position="6"/>
        <end position="104"/>
    </location>
</feature>
<evidence type="ECO:0000313" key="5">
    <source>
        <dbReference type="EMBL" id="MBD2864888.1"/>
    </source>
</evidence>
<dbReference type="Pfam" id="PF12833">
    <property type="entry name" value="HTH_18"/>
    <property type="match status" value="1"/>
</dbReference>
<dbReference type="PRINTS" id="PR00032">
    <property type="entry name" value="HTHARAC"/>
</dbReference>
<keyword evidence="3" id="KW-0804">Transcription</keyword>
<dbReference type="PANTHER" id="PTHR43280">
    <property type="entry name" value="ARAC-FAMILY TRANSCRIPTIONAL REGULATOR"/>
    <property type="match status" value="1"/>
</dbReference>
<dbReference type="InterPro" id="IPR018062">
    <property type="entry name" value="HTH_AraC-typ_CS"/>
</dbReference>
<protein>
    <submittedName>
        <fullName evidence="5">Helix-turn-helix transcriptional regulator</fullName>
    </submittedName>
</protein>
<proteinExistence type="predicted"/>
<dbReference type="Proteomes" id="UP000639396">
    <property type="component" value="Unassembled WGS sequence"/>
</dbReference>
<name>A0A927H212_9BACL</name>
<dbReference type="InterPro" id="IPR020449">
    <property type="entry name" value="Tscrpt_reg_AraC-type_HTH"/>
</dbReference>
<comment type="caution">
    <text evidence="5">The sequence shown here is derived from an EMBL/GenBank/DDBJ whole genome shotgun (WGS) entry which is preliminary data.</text>
</comment>
<keyword evidence="2" id="KW-0238">DNA-binding</keyword>
<dbReference type="InterPro" id="IPR018060">
    <property type="entry name" value="HTH_AraC"/>
</dbReference>
<reference evidence="5" key="1">
    <citation type="submission" date="2020-09" db="EMBL/GenBank/DDBJ databases">
        <title>A novel bacterium of genus Paenibacillus, isolated from South China Sea.</title>
        <authorList>
            <person name="Huang H."/>
            <person name="Mo K."/>
            <person name="Hu Y."/>
        </authorList>
    </citation>
    <scope>NUCLEOTIDE SEQUENCE</scope>
    <source>
        <strain evidence="5">IB182363</strain>
    </source>
</reference>
<dbReference type="RefSeq" id="WP_190930512.1">
    <property type="nucleotide sequence ID" value="NZ_JACXJA010000035.1"/>
</dbReference>
<accession>A0A927H212</accession>
<evidence type="ECO:0000259" key="4">
    <source>
        <dbReference type="PROSITE" id="PS01124"/>
    </source>
</evidence>
<dbReference type="SMART" id="SM00342">
    <property type="entry name" value="HTH_ARAC"/>
    <property type="match status" value="1"/>
</dbReference>
<sequence length="105" mass="11854">MNERISAILDDISGRVFQRFDANALALSHHMAVSTLRALVKQQTGFSLGEYVNLVKITEAKRLLQSTEIPVNEIAFKLGFDDPAYFSRLFRKHAGVSAISFRKRL</sequence>
<dbReference type="AlphaFoldDB" id="A0A927H212"/>
<evidence type="ECO:0000256" key="1">
    <source>
        <dbReference type="ARBA" id="ARBA00023015"/>
    </source>
</evidence>
<dbReference type="PROSITE" id="PS01124">
    <property type="entry name" value="HTH_ARAC_FAMILY_2"/>
    <property type="match status" value="1"/>
</dbReference>
<dbReference type="PROSITE" id="PS00041">
    <property type="entry name" value="HTH_ARAC_FAMILY_1"/>
    <property type="match status" value="1"/>
</dbReference>
<gene>
    <name evidence="5" type="ORF">IDH45_23195</name>
</gene>
<keyword evidence="6" id="KW-1185">Reference proteome</keyword>
<dbReference type="InterPro" id="IPR009057">
    <property type="entry name" value="Homeodomain-like_sf"/>
</dbReference>
<dbReference type="EMBL" id="JACXJA010000035">
    <property type="protein sequence ID" value="MBD2864888.1"/>
    <property type="molecule type" value="Genomic_DNA"/>
</dbReference>
<dbReference type="GO" id="GO:0003700">
    <property type="term" value="F:DNA-binding transcription factor activity"/>
    <property type="evidence" value="ECO:0007669"/>
    <property type="project" value="InterPro"/>
</dbReference>
<dbReference type="SUPFAM" id="SSF46689">
    <property type="entry name" value="Homeodomain-like"/>
    <property type="match status" value="1"/>
</dbReference>
<dbReference type="PANTHER" id="PTHR43280:SF30">
    <property type="entry name" value="MMSAB OPERON REGULATORY PROTEIN"/>
    <property type="match status" value="1"/>
</dbReference>